<dbReference type="PANTHER" id="PTHR38791:SF13">
    <property type="entry name" value="ZN(2)-C6 FUNGAL-TYPE DOMAIN-CONTAINING PROTEIN"/>
    <property type="match status" value="1"/>
</dbReference>
<proteinExistence type="predicted"/>
<dbReference type="EMBL" id="KQ030607">
    <property type="protein sequence ID" value="KJZ70785.1"/>
    <property type="molecule type" value="Genomic_DNA"/>
</dbReference>
<dbReference type="PANTHER" id="PTHR38791">
    <property type="entry name" value="ZN(II)2CYS6 TRANSCRIPTION FACTOR (EUROFUNG)-RELATED-RELATED"/>
    <property type="match status" value="1"/>
</dbReference>
<dbReference type="InterPro" id="IPR053175">
    <property type="entry name" value="DHMBA_Reg_Transcription_Factor"/>
</dbReference>
<protein>
    <submittedName>
        <fullName evidence="3">Uncharacterized protein</fullName>
    </submittedName>
</protein>
<gene>
    <name evidence="3" type="ORF">HIM_09835</name>
</gene>
<keyword evidence="4" id="KW-1185">Reference proteome</keyword>
<dbReference type="Pfam" id="PF11951">
    <property type="entry name" value="Fungal_trans_2"/>
    <property type="match status" value="1"/>
</dbReference>
<dbReference type="InterPro" id="IPR021858">
    <property type="entry name" value="Fun_TF"/>
</dbReference>
<evidence type="ECO:0000313" key="3">
    <source>
        <dbReference type="EMBL" id="KJZ70785.1"/>
    </source>
</evidence>
<feature type="region of interest" description="Disordered" evidence="2">
    <location>
        <begin position="31"/>
        <end position="97"/>
    </location>
</feature>
<accession>A0A0F7ZKV2</accession>
<reference evidence="3 4" key="1">
    <citation type="journal article" date="2014" name="Genome Biol. Evol.">
        <title>Comparative genomics and transcriptomics analyses reveal divergent lifestyle features of nematode endoparasitic fungus Hirsutella minnesotensis.</title>
        <authorList>
            <person name="Lai Y."/>
            <person name="Liu K."/>
            <person name="Zhang X."/>
            <person name="Zhang X."/>
            <person name="Li K."/>
            <person name="Wang N."/>
            <person name="Shu C."/>
            <person name="Wu Y."/>
            <person name="Wang C."/>
            <person name="Bushley K.E."/>
            <person name="Xiang M."/>
            <person name="Liu X."/>
        </authorList>
    </citation>
    <scope>NUCLEOTIDE SEQUENCE [LARGE SCALE GENOMIC DNA]</scope>
    <source>
        <strain evidence="3 4">3608</strain>
    </source>
</reference>
<dbReference type="AlphaFoldDB" id="A0A0F7ZKV2"/>
<name>A0A0F7ZKV2_9HYPO</name>
<feature type="compositionally biased region" description="Basic and acidic residues" evidence="2">
    <location>
        <begin position="39"/>
        <end position="51"/>
    </location>
</feature>
<feature type="compositionally biased region" description="Basic and acidic residues" evidence="2">
    <location>
        <begin position="78"/>
        <end position="88"/>
    </location>
</feature>
<dbReference type="OrthoDB" id="5429770at2759"/>
<evidence type="ECO:0000313" key="4">
    <source>
        <dbReference type="Proteomes" id="UP000054481"/>
    </source>
</evidence>
<sequence>MGPRVVAAGVASNVSRREADLIFRDGYRAAARKSRVSKRKLEPKPVRKDEPQLDQAPATRRVFGSDERNDENAYVGELEPKPVRRDESQLEQAPATRRVFESDERYDENAYLDELAVIPQTLQLPIEDQASCHLLANFVLVPHGHGGQGFLHYIVPLKLKRPTPLHFQHAFDACALVSLNNQVGRDDGLRRKALDKYVKALAELSVAIRDPEASKQEATLASTLLCGMFETFTGSDDQMRGLNYHTEGAIQLVKSIGRERLLSTDIGKAIFTGISSSLRAAKRPPMSNEWWITGTTTDEHHLAYLKLVMATIDVRADTERLLASIASSSELAAMIEKCHAVRLMCLEWQRTAPEYWQFHSVCLEDDVPNTNYEELEAYPGRVDRYSDIGTATVWNSVRVARLIVNSLALRCAARLCSPRDYRTTPTYLSVARDSSEIVTDIIAGVPFHLGWAGKQGLVSQKPDSSAFACGEETAQKGLGGLRMIFILSYLHALDFTSDSQRLWVRGRLAYAGTRLGIRYAYNMSKFRTRVPSMSIAKDKMVCNQSPDSEGGEALRQANSYFQMMSSGKDSAVPDVVAQGCAYTTSPRPLVESATALT</sequence>
<evidence type="ECO:0000256" key="1">
    <source>
        <dbReference type="ARBA" id="ARBA00023242"/>
    </source>
</evidence>
<dbReference type="Proteomes" id="UP000054481">
    <property type="component" value="Unassembled WGS sequence"/>
</dbReference>
<organism evidence="3 4">
    <name type="scientific">Hirsutella minnesotensis 3608</name>
    <dbReference type="NCBI Taxonomy" id="1043627"/>
    <lineage>
        <taxon>Eukaryota</taxon>
        <taxon>Fungi</taxon>
        <taxon>Dikarya</taxon>
        <taxon>Ascomycota</taxon>
        <taxon>Pezizomycotina</taxon>
        <taxon>Sordariomycetes</taxon>
        <taxon>Hypocreomycetidae</taxon>
        <taxon>Hypocreales</taxon>
        <taxon>Ophiocordycipitaceae</taxon>
        <taxon>Hirsutella</taxon>
    </lineage>
</organism>
<keyword evidence="1" id="KW-0539">Nucleus</keyword>
<evidence type="ECO:0000256" key="2">
    <source>
        <dbReference type="SAM" id="MobiDB-lite"/>
    </source>
</evidence>